<evidence type="ECO:0000313" key="11">
    <source>
        <dbReference type="Proteomes" id="UP000245081"/>
    </source>
</evidence>
<organism evidence="10 11">
    <name type="scientific">Novimethylophilus kurashikiensis</name>
    <dbReference type="NCBI Taxonomy" id="1825523"/>
    <lineage>
        <taxon>Bacteria</taxon>
        <taxon>Pseudomonadati</taxon>
        <taxon>Pseudomonadota</taxon>
        <taxon>Betaproteobacteria</taxon>
        <taxon>Nitrosomonadales</taxon>
        <taxon>Methylophilaceae</taxon>
        <taxon>Novimethylophilus</taxon>
    </lineage>
</organism>
<feature type="domain" description="BFD-like [2Fe-2S]-binding" evidence="9">
    <location>
        <begin position="2"/>
        <end position="48"/>
    </location>
</feature>
<dbReference type="Proteomes" id="UP000245081">
    <property type="component" value="Unassembled WGS sequence"/>
</dbReference>
<dbReference type="PANTHER" id="PTHR37424">
    <property type="entry name" value="BACTERIOFERRITIN-ASSOCIATED FERREDOXIN"/>
    <property type="match status" value="1"/>
</dbReference>
<evidence type="ECO:0000313" key="10">
    <source>
        <dbReference type="EMBL" id="GBG12509.1"/>
    </source>
</evidence>
<keyword evidence="3" id="KW-0479">Metal-binding</keyword>
<evidence type="ECO:0000256" key="5">
    <source>
        <dbReference type="ARBA" id="ARBA00023004"/>
    </source>
</evidence>
<protein>
    <recommendedName>
        <fullName evidence="7">Bacterioferritin-associated ferredoxin</fullName>
    </recommendedName>
</protein>
<keyword evidence="6" id="KW-0411">Iron-sulfur</keyword>
<dbReference type="GO" id="GO:0051537">
    <property type="term" value="F:2 iron, 2 sulfur cluster binding"/>
    <property type="evidence" value="ECO:0007669"/>
    <property type="project" value="UniProtKB-KW"/>
</dbReference>
<comment type="similarity">
    <text evidence="8">Belongs to the Bfd family.</text>
</comment>
<keyword evidence="1" id="KW-0813">Transport</keyword>
<evidence type="ECO:0000256" key="8">
    <source>
        <dbReference type="ARBA" id="ARBA00046332"/>
    </source>
</evidence>
<evidence type="ECO:0000256" key="7">
    <source>
        <dbReference type="ARBA" id="ARBA00039386"/>
    </source>
</evidence>
<dbReference type="PANTHER" id="PTHR37424:SF1">
    <property type="entry name" value="BACTERIOFERRITIN-ASSOCIATED FERREDOXIN"/>
    <property type="match status" value="1"/>
</dbReference>
<evidence type="ECO:0000256" key="3">
    <source>
        <dbReference type="ARBA" id="ARBA00022723"/>
    </source>
</evidence>
<keyword evidence="4" id="KW-0249">Electron transport</keyword>
<gene>
    <name evidence="10" type="primary">bfd</name>
    <name evidence="10" type="ORF">NMK_0040</name>
</gene>
<dbReference type="OrthoDB" id="9815350at2"/>
<keyword evidence="2" id="KW-0001">2Fe-2S</keyword>
<dbReference type="InterPro" id="IPR052371">
    <property type="entry name" value="BFD-associated_ferredoxin"/>
</dbReference>
<accession>A0A2R5F2V8</accession>
<dbReference type="InterPro" id="IPR041854">
    <property type="entry name" value="BFD-like_2Fe2S-bd_dom_sf"/>
</dbReference>
<dbReference type="Gene3D" id="1.10.10.1100">
    <property type="entry name" value="BFD-like [2Fe-2S]-binding domain"/>
    <property type="match status" value="1"/>
</dbReference>
<proteinExistence type="inferred from homology"/>
<keyword evidence="11" id="KW-1185">Reference proteome</keyword>
<evidence type="ECO:0000256" key="6">
    <source>
        <dbReference type="ARBA" id="ARBA00023014"/>
    </source>
</evidence>
<comment type="caution">
    <text evidence="10">The sequence shown here is derived from an EMBL/GenBank/DDBJ whole genome shotgun (WGS) entry which is preliminary data.</text>
</comment>
<name>A0A2R5F2V8_9PROT</name>
<evidence type="ECO:0000256" key="4">
    <source>
        <dbReference type="ARBA" id="ARBA00022982"/>
    </source>
</evidence>
<sequence length="65" mass="6982">MYVCVCLAVTERQIHQAAQEGATTLKDLRRELGVTSECGRCATCARQCLRDAHGLSLDEASSALA</sequence>
<dbReference type="GO" id="GO:0046872">
    <property type="term" value="F:metal ion binding"/>
    <property type="evidence" value="ECO:0007669"/>
    <property type="project" value="UniProtKB-KW"/>
</dbReference>
<dbReference type="EMBL" id="BDOQ01000001">
    <property type="protein sequence ID" value="GBG12509.1"/>
    <property type="molecule type" value="Genomic_DNA"/>
</dbReference>
<reference evidence="10 11" key="1">
    <citation type="journal article" date="2018" name="Environ. Microbiol.">
        <title>Isolation and genomic characterization of Novimethylophilus kurashikiensis gen. nov. sp. nov., a new lanthanide-dependent methylotrophic species of Methylophilaceae.</title>
        <authorList>
            <person name="Lv H."/>
            <person name="Sahin N."/>
            <person name="Tani A."/>
        </authorList>
    </citation>
    <scope>NUCLEOTIDE SEQUENCE [LARGE SCALE GENOMIC DNA]</scope>
    <source>
        <strain evidence="10 11">La2-4</strain>
    </source>
</reference>
<dbReference type="AlphaFoldDB" id="A0A2R5F2V8"/>
<keyword evidence="5" id="KW-0408">Iron</keyword>
<dbReference type="InterPro" id="IPR007419">
    <property type="entry name" value="BFD-like_2Fe2S-bd_dom"/>
</dbReference>
<evidence type="ECO:0000259" key="9">
    <source>
        <dbReference type="Pfam" id="PF04324"/>
    </source>
</evidence>
<evidence type="ECO:0000256" key="1">
    <source>
        <dbReference type="ARBA" id="ARBA00022448"/>
    </source>
</evidence>
<dbReference type="Pfam" id="PF04324">
    <property type="entry name" value="Fer2_BFD"/>
    <property type="match status" value="1"/>
</dbReference>
<evidence type="ECO:0000256" key="2">
    <source>
        <dbReference type="ARBA" id="ARBA00022714"/>
    </source>
</evidence>
<dbReference type="RefSeq" id="WP_109013746.1">
    <property type="nucleotide sequence ID" value="NZ_BDOQ01000001.1"/>
</dbReference>